<dbReference type="OrthoDB" id="2735536at2759"/>
<dbReference type="CDD" id="cd08958">
    <property type="entry name" value="FR_SDR_e"/>
    <property type="match status" value="1"/>
</dbReference>
<dbReference type="Proteomes" id="UP000554482">
    <property type="component" value="Unassembled WGS sequence"/>
</dbReference>
<dbReference type="AlphaFoldDB" id="A0A7J6XCZ2"/>
<keyword evidence="4" id="KW-1185">Reference proteome</keyword>
<comment type="caution">
    <text evidence="3">The sequence shown here is derived from an EMBL/GenBank/DDBJ whole genome shotgun (WGS) entry which is preliminary data.</text>
</comment>
<dbReference type="InterPro" id="IPR001509">
    <property type="entry name" value="Epimerase_deHydtase"/>
</dbReference>
<dbReference type="Gene3D" id="3.40.50.720">
    <property type="entry name" value="NAD(P)-binding Rossmann-like Domain"/>
    <property type="match status" value="1"/>
</dbReference>
<accession>A0A7J6XCZ2</accession>
<dbReference type="GO" id="GO:0016616">
    <property type="term" value="F:oxidoreductase activity, acting on the CH-OH group of donors, NAD or NADP as acceptor"/>
    <property type="evidence" value="ECO:0007669"/>
    <property type="project" value="TreeGrafter"/>
</dbReference>
<dbReference type="PANTHER" id="PTHR10366">
    <property type="entry name" value="NAD DEPENDENT EPIMERASE/DEHYDRATASE"/>
    <property type="match status" value="1"/>
</dbReference>
<gene>
    <name evidence="3" type="ORF">FRX31_002757</name>
</gene>
<keyword evidence="1" id="KW-0560">Oxidoreductase</keyword>
<feature type="domain" description="NAD-dependent epimerase/dehydratase" evidence="2">
    <location>
        <begin position="9"/>
        <end position="248"/>
    </location>
</feature>
<dbReference type="EMBL" id="JABWDY010001138">
    <property type="protein sequence ID" value="KAF5207661.1"/>
    <property type="molecule type" value="Genomic_DNA"/>
</dbReference>
<name>A0A7J6XCZ2_THATH</name>
<evidence type="ECO:0000313" key="4">
    <source>
        <dbReference type="Proteomes" id="UP000554482"/>
    </source>
</evidence>
<evidence type="ECO:0000313" key="3">
    <source>
        <dbReference type="EMBL" id="KAF5207661.1"/>
    </source>
</evidence>
<dbReference type="PANTHER" id="PTHR10366:SF563">
    <property type="entry name" value="CINNAMOYL-COA REDUCTASE 16"/>
    <property type="match status" value="1"/>
</dbReference>
<dbReference type="FunFam" id="3.40.50.720:FF:000085">
    <property type="entry name" value="Dihydroflavonol reductase"/>
    <property type="match status" value="1"/>
</dbReference>
<dbReference type="SUPFAM" id="SSF51735">
    <property type="entry name" value="NAD(P)-binding Rossmann-fold domains"/>
    <property type="match status" value="1"/>
</dbReference>
<dbReference type="InterPro" id="IPR036291">
    <property type="entry name" value="NAD(P)-bd_dom_sf"/>
</dbReference>
<evidence type="ECO:0000256" key="1">
    <source>
        <dbReference type="ARBA" id="ARBA00023002"/>
    </source>
</evidence>
<organism evidence="3 4">
    <name type="scientific">Thalictrum thalictroides</name>
    <name type="common">Rue-anemone</name>
    <name type="synonym">Anemone thalictroides</name>
    <dbReference type="NCBI Taxonomy" id="46969"/>
    <lineage>
        <taxon>Eukaryota</taxon>
        <taxon>Viridiplantae</taxon>
        <taxon>Streptophyta</taxon>
        <taxon>Embryophyta</taxon>
        <taxon>Tracheophyta</taxon>
        <taxon>Spermatophyta</taxon>
        <taxon>Magnoliopsida</taxon>
        <taxon>Ranunculales</taxon>
        <taxon>Ranunculaceae</taxon>
        <taxon>Thalictroideae</taxon>
        <taxon>Thalictrum</taxon>
    </lineage>
</organism>
<evidence type="ECO:0000259" key="2">
    <source>
        <dbReference type="Pfam" id="PF01370"/>
    </source>
</evidence>
<reference evidence="3 4" key="1">
    <citation type="submission" date="2020-06" db="EMBL/GenBank/DDBJ databases">
        <title>Transcriptomic and genomic resources for Thalictrum thalictroides and T. hernandezii: Facilitating candidate gene discovery in an emerging model plant lineage.</title>
        <authorList>
            <person name="Arias T."/>
            <person name="Riano-Pachon D.M."/>
            <person name="Di Stilio V.S."/>
        </authorList>
    </citation>
    <scope>NUCLEOTIDE SEQUENCE [LARGE SCALE GENOMIC DNA]</scope>
    <source>
        <strain evidence="4">cv. WT478/WT964</strain>
        <tissue evidence="3">Leaves</tissue>
    </source>
</reference>
<dbReference type="InterPro" id="IPR050425">
    <property type="entry name" value="NAD(P)_dehydrat-like"/>
</dbReference>
<dbReference type="Pfam" id="PF01370">
    <property type="entry name" value="Epimerase"/>
    <property type="match status" value="1"/>
</dbReference>
<sequence length="329" mass="36792">MEEAEKGTVCVTGGAGYIASWLIMRLLQHGYTVRATVRSDPKFKEDTSHLVKLFGAQERLQIFDADLEKPKSFEPVINGCIGVFHLSHPMDFEGTMSTETIIKTSVQGILGILQACLKSKTVKKVIYTSSIAAASLFDTTKNIKVIDENQWSDAEMIRKLDFKGAAYIASKTLTERTALEFSKEHGLNVVTILPSTIIGPFINSTLPSSFPMTLPLIFGNEEHAIYMKTGHFVHIDDVASAQIFLFQCSKAEGRYICNRTDVTIQEIAKLLTLKYSEHLLPNDYLSTWEEEKPDHFSSKKLTELGFKFKYGLEEMIDGALQCCQDKGIL</sequence>
<protein>
    <submittedName>
        <fullName evidence="3">Dihydroflavonol 4-reductase</fullName>
    </submittedName>
</protein>
<proteinExistence type="predicted"/>